<name>A0AAE1YSA7_9LAMI</name>
<dbReference type="PRINTS" id="PR00689">
    <property type="entry name" value="ACOABINDINGP"/>
</dbReference>
<dbReference type="AlphaFoldDB" id="A0AAE1YSA7"/>
<proteinExistence type="inferred from homology"/>
<evidence type="ECO:0000256" key="1">
    <source>
        <dbReference type="ARBA" id="ARBA00005567"/>
    </source>
</evidence>
<comment type="similarity">
    <text evidence="1">Belongs to the ACBP family.</text>
</comment>
<sequence length="161" mass="18201">MPSVSDARCCSRNASSKYSSVCLCIRNFELRVGSLGSLACCRKKSSFRTQSVKISQLSETRSKTEFEKMGLKEEFEEYASKAWNLRSLPQSTSNENLLTLYGLYKQATVGNINTRRPGMFNLRGRAKWDAWNAVKGKSQDAAMREYITKMKQLLKEAGCLN</sequence>
<dbReference type="Gene3D" id="1.20.80.10">
    <property type="match status" value="1"/>
</dbReference>
<evidence type="ECO:0000259" key="3">
    <source>
        <dbReference type="PROSITE" id="PS51228"/>
    </source>
</evidence>
<evidence type="ECO:0000313" key="5">
    <source>
        <dbReference type="Proteomes" id="UP001293254"/>
    </source>
</evidence>
<feature type="domain" description="ACB" evidence="3">
    <location>
        <begin position="71"/>
        <end position="159"/>
    </location>
</feature>
<reference evidence="4" key="2">
    <citation type="journal article" date="2024" name="Plant">
        <title>Genomic evolution and insights into agronomic trait innovations of Sesamum species.</title>
        <authorList>
            <person name="Miao H."/>
            <person name="Wang L."/>
            <person name="Qu L."/>
            <person name="Liu H."/>
            <person name="Sun Y."/>
            <person name="Le M."/>
            <person name="Wang Q."/>
            <person name="Wei S."/>
            <person name="Zheng Y."/>
            <person name="Lin W."/>
            <person name="Duan Y."/>
            <person name="Cao H."/>
            <person name="Xiong S."/>
            <person name="Wang X."/>
            <person name="Wei L."/>
            <person name="Li C."/>
            <person name="Ma Q."/>
            <person name="Ju M."/>
            <person name="Zhao R."/>
            <person name="Li G."/>
            <person name="Mu C."/>
            <person name="Tian Q."/>
            <person name="Mei H."/>
            <person name="Zhang T."/>
            <person name="Gao T."/>
            <person name="Zhang H."/>
        </authorList>
    </citation>
    <scope>NUCLEOTIDE SEQUENCE</scope>
    <source>
        <strain evidence="4">3651</strain>
    </source>
</reference>
<organism evidence="4 5">
    <name type="scientific">Sesamum alatum</name>
    <dbReference type="NCBI Taxonomy" id="300844"/>
    <lineage>
        <taxon>Eukaryota</taxon>
        <taxon>Viridiplantae</taxon>
        <taxon>Streptophyta</taxon>
        <taxon>Embryophyta</taxon>
        <taxon>Tracheophyta</taxon>
        <taxon>Spermatophyta</taxon>
        <taxon>Magnoliopsida</taxon>
        <taxon>eudicotyledons</taxon>
        <taxon>Gunneridae</taxon>
        <taxon>Pentapetalae</taxon>
        <taxon>asterids</taxon>
        <taxon>lamiids</taxon>
        <taxon>Lamiales</taxon>
        <taxon>Pedaliaceae</taxon>
        <taxon>Sesamum</taxon>
    </lineage>
</organism>
<protein>
    <submittedName>
        <fullName evidence="4">Acyl-CoA-binding protein</fullName>
    </submittedName>
</protein>
<dbReference type="InterPro" id="IPR035984">
    <property type="entry name" value="Acyl-CoA-binding_sf"/>
</dbReference>
<keyword evidence="5" id="KW-1185">Reference proteome</keyword>
<evidence type="ECO:0000313" key="4">
    <source>
        <dbReference type="EMBL" id="KAK4435569.1"/>
    </source>
</evidence>
<dbReference type="PROSITE" id="PS00880">
    <property type="entry name" value="ACB_1"/>
    <property type="match status" value="1"/>
</dbReference>
<evidence type="ECO:0000256" key="2">
    <source>
        <dbReference type="ARBA" id="ARBA00023121"/>
    </source>
</evidence>
<dbReference type="GO" id="GO:0000062">
    <property type="term" value="F:fatty-acyl-CoA binding"/>
    <property type="evidence" value="ECO:0007669"/>
    <property type="project" value="InterPro"/>
</dbReference>
<dbReference type="CDD" id="cd00435">
    <property type="entry name" value="ACBP"/>
    <property type="match status" value="1"/>
</dbReference>
<dbReference type="PANTHER" id="PTHR23310:SF62">
    <property type="entry name" value="ACYL-COA BINDING PROTEIN 1, ISOFORM A"/>
    <property type="match status" value="1"/>
</dbReference>
<dbReference type="Pfam" id="PF00887">
    <property type="entry name" value="ACBP"/>
    <property type="match status" value="1"/>
</dbReference>
<comment type="caution">
    <text evidence="4">The sequence shown here is derived from an EMBL/GenBank/DDBJ whole genome shotgun (WGS) entry which is preliminary data.</text>
</comment>
<dbReference type="InterPro" id="IPR014352">
    <property type="entry name" value="FERM/acyl-CoA-bd_prot_sf"/>
</dbReference>
<dbReference type="SUPFAM" id="SSF47027">
    <property type="entry name" value="Acyl-CoA binding protein"/>
    <property type="match status" value="1"/>
</dbReference>
<dbReference type="PANTHER" id="PTHR23310">
    <property type="entry name" value="ACYL-COA-BINDING PROTEIN, ACBP"/>
    <property type="match status" value="1"/>
</dbReference>
<dbReference type="EMBL" id="JACGWO010000002">
    <property type="protein sequence ID" value="KAK4435569.1"/>
    <property type="molecule type" value="Genomic_DNA"/>
</dbReference>
<dbReference type="InterPro" id="IPR000582">
    <property type="entry name" value="Acyl-CoA-binding_protein"/>
</dbReference>
<dbReference type="InterPro" id="IPR022408">
    <property type="entry name" value="Acyl-CoA-binding_prot_CS"/>
</dbReference>
<dbReference type="PROSITE" id="PS51228">
    <property type="entry name" value="ACB_2"/>
    <property type="match status" value="1"/>
</dbReference>
<accession>A0AAE1YSA7</accession>
<dbReference type="FunFam" id="1.20.80.10:FF:000010">
    <property type="entry name" value="Acyl-CoA-binding domain-containing protein 5"/>
    <property type="match status" value="1"/>
</dbReference>
<reference evidence="4" key="1">
    <citation type="submission" date="2020-06" db="EMBL/GenBank/DDBJ databases">
        <authorList>
            <person name="Li T."/>
            <person name="Hu X."/>
            <person name="Zhang T."/>
            <person name="Song X."/>
            <person name="Zhang H."/>
            <person name="Dai N."/>
            <person name="Sheng W."/>
            <person name="Hou X."/>
            <person name="Wei L."/>
        </authorList>
    </citation>
    <scope>NUCLEOTIDE SEQUENCE</scope>
    <source>
        <strain evidence="4">3651</strain>
        <tissue evidence="4">Leaf</tissue>
    </source>
</reference>
<dbReference type="GO" id="GO:0006631">
    <property type="term" value="P:fatty acid metabolic process"/>
    <property type="evidence" value="ECO:0007669"/>
    <property type="project" value="TreeGrafter"/>
</dbReference>
<keyword evidence="2" id="KW-0446">Lipid-binding</keyword>
<dbReference type="Proteomes" id="UP001293254">
    <property type="component" value="Unassembled WGS sequence"/>
</dbReference>
<gene>
    <name evidence="4" type="ORF">Salat_0720400</name>
</gene>